<keyword evidence="5" id="KW-0812">Transmembrane</keyword>
<feature type="signal peptide" evidence="8">
    <location>
        <begin position="1"/>
        <end position="25"/>
    </location>
</feature>
<protein>
    <submittedName>
        <fullName evidence="9">TolC family protein</fullName>
    </submittedName>
</protein>
<dbReference type="AlphaFoldDB" id="A0AAU8LW95"/>
<dbReference type="GO" id="GO:1990281">
    <property type="term" value="C:efflux pump complex"/>
    <property type="evidence" value="ECO:0007669"/>
    <property type="project" value="TreeGrafter"/>
</dbReference>
<sequence>MQRPYFFLFTPLFLAVMLSSSPATCWARKETATKLTLEEAIERALQHNRQLKSSTLDLSSRQVYLDEAWDRFSVQISPLSSINYSAVSDEEQVVWKVGSEISKKFSNGIQVGVTPNIAVNDDSYGTGISCSLAVPLLRGYGQDVNLNTVQAREYSLHTAFRRLHRYKINTVLETVQAVYALIRAQYLVDLYTEQLSPLQGHLHTARIREKAGIGRSMDGYRAELRLKKVEEQLNSAQKHAAETADRLKDLLALPLDKSIEVQAPLEYTLINIKLNEAIQIALQHRIEIGQGRADIVEARRKEKVAEQNTLPDLELKLGYKRQSEAEEFENFSFPDEEIWSVALTSSTDWKRSTEKAALANSRLAVDRSRLGLESSREKIIREVRTVLNALDASRARIALRREQIHQATGKQRLAKVKFQYNEADNFDLLEAETQLEQAKVDLMTDEIRYITDGYRFRAAMGTLIAFAPSNKDSTHTP</sequence>
<dbReference type="Gene3D" id="1.20.1600.10">
    <property type="entry name" value="Outer membrane efflux proteins (OEP)"/>
    <property type="match status" value="1"/>
</dbReference>
<evidence type="ECO:0000256" key="8">
    <source>
        <dbReference type="SAM" id="SignalP"/>
    </source>
</evidence>
<comment type="similarity">
    <text evidence="2">Belongs to the outer membrane factor (OMF) (TC 1.B.17) family.</text>
</comment>
<evidence type="ECO:0000256" key="7">
    <source>
        <dbReference type="ARBA" id="ARBA00023237"/>
    </source>
</evidence>
<evidence type="ECO:0000256" key="2">
    <source>
        <dbReference type="ARBA" id="ARBA00007613"/>
    </source>
</evidence>
<proteinExistence type="inferred from homology"/>
<keyword evidence="8" id="KW-0732">Signal</keyword>
<dbReference type="GO" id="GO:0015288">
    <property type="term" value="F:porin activity"/>
    <property type="evidence" value="ECO:0007669"/>
    <property type="project" value="TreeGrafter"/>
</dbReference>
<dbReference type="PANTHER" id="PTHR30026:SF20">
    <property type="entry name" value="OUTER MEMBRANE PROTEIN TOLC"/>
    <property type="match status" value="1"/>
</dbReference>
<dbReference type="Pfam" id="PF02321">
    <property type="entry name" value="OEP"/>
    <property type="match status" value="1"/>
</dbReference>
<keyword evidence="6" id="KW-0472">Membrane</keyword>
<name>A0AAU8LW95_9BACT</name>
<organism evidence="9">
    <name type="scientific">Candidatus Electrothrix aestuarii</name>
    <dbReference type="NCBI Taxonomy" id="3062594"/>
    <lineage>
        <taxon>Bacteria</taxon>
        <taxon>Pseudomonadati</taxon>
        <taxon>Thermodesulfobacteriota</taxon>
        <taxon>Desulfobulbia</taxon>
        <taxon>Desulfobulbales</taxon>
        <taxon>Desulfobulbaceae</taxon>
        <taxon>Candidatus Electrothrix</taxon>
    </lineage>
</organism>
<evidence type="ECO:0000256" key="5">
    <source>
        <dbReference type="ARBA" id="ARBA00022692"/>
    </source>
</evidence>
<reference evidence="9" key="1">
    <citation type="journal article" date="2024" name="Syst. Appl. Microbiol.">
        <title>First single-strain enrichments of Electrothrix cable bacteria, description of E. aestuarii sp. nov. and E. rattekaaiensis sp. nov., and proposal of a cable bacteria taxonomy following the rules of the SeqCode.</title>
        <authorList>
            <person name="Plum-Jensen L.E."/>
            <person name="Schramm A."/>
            <person name="Marshall I.P.G."/>
        </authorList>
    </citation>
    <scope>NUCLEOTIDE SEQUENCE</scope>
    <source>
        <strain evidence="9">Rat1</strain>
    </source>
</reference>
<dbReference type="PANTHER" id="PTHR30026">
    <property type="entry name" value="OUTER MEMBRANE PROTEIN TOLC"/>
    <property type="match status" value="1"/>
</dbReference>
<dbReference type="GO" id="GO:0009279">
    <property type="term" value="C:cell outer membrane"/>
    <property type="evidence" value="ECO:0007669"/>
    <property type="project" value="UniProtKB-SubCell"/>
</dbReference>
<comment type="subcellular location">
    <subcellularLocation>
        <location evidence="1">Cell outer membrane</location>
    </subcellularLocation>
</comment>
<accession>A0AAU8LW95</accession>
<reference evidence="9" key="2">
    <citation type="submission" date="2024-06" db="EMBL/GenBank/DDBJ databases">
        <authorList>
            <person name="Plum-Jensen L.E."/>
            <person name="Schramm A."/>
            <person name="Marshall I.P.G."/>
        </authorList>
    </citation>
    <scope>NUCLEOTIDE SEQUENCE</scope>
    <source>
        <strain evidence="9">Rat1</strain>
    </source>
</reference>
<evidence type="ECO:0000256" key="3">
    <source>
        <dbReference type="ARBA" id="ARBA00022448"/>
    </source>
</evidence>
<keyword evidence="4" id="KW-1134">Transmembrane beta strand</keyword>
<evidence type="ECO:0000256" key="4">
    <source>
        <dbReference type="ARBA" id="ARBA00022452"/>
    </source>
</evidence>
<gene>
    <name evidence="9" type="ORF">Q3M24_23205</name>
</gene>
<dbReference type="SUPFAM" id="SSF56954">
    <property type="entry name" value="Outer membrane efflux proteins (OEP)"/>
    <property type="match status" value="1"/>
</dbReference>
<dbReference type="InterPro" id="IPR051906">
    <property type="entry name" value="TolC-like"/>
</dbReference>
<keyword evidence="7" id="KW-0998">Cell outer membrane</keyword>
<evidence type="ECO:0000256" key="1">
    <source>
        <dbReference type="ARBA" id="ARBA00004442"/>
    </source>
</evidence>
<dbReference type="EMBL" id="CP159373">
    <property type="protein sequence ID" value="XCN73141.1"/>
    <property type="molecule type" value="Genomic_DNA"/>
</dbReference>
<dbReference type="GO" id="GO:0015562">
    <property type="term" value="F:efflux transmembrane transporter activity"/>
    <property type="evidence" value="ECO:0007669"/>
    <property type="project" value="InterPro"/>
</dbReference>
<feature type="chain" id="PRO_5043975452" evidence="8">
    <location>
        <begin position="26"/>
        <end position="477"/>
    </location>
</feature>
<evidence type="ECO:0000256" key="6">
    <source>
        <dbReference type="ARBA" id="ARBA00023136"/>
    </source>
</evidence>
<dbReference type="KEGG" id="eaj:Q3M24_23205"/>
<evidence type="ECO:0000313" key="9">
    <source>
        <dbReference type="EMBL" id="XCN73141.1"/>
    </source>
</evidence>
<dbReference type="InterPro" id="IPR003423">
    <property type="entry name" value="OMP_efflux"/>
</dbReference>
<keyword evidence="3" id="KW-0813">Transport</keyword>